<name>A0A1G1ZM06_9BACT</name>
<dbReference type="AlphaFoldDB" id="A0A1G1ZM06"/>
<reference evidence="1 2" key="1">
    <citation type="journal article" date="2016" name="Nat. Commun.">
        <title>Thousands of microbial genomes shed light on interconnected biogeochemical processes in an aquifer system.</title>
        <authorList>
            <person name="Anantharaman K."/>
            <person name="Brown C.T."/>
            <person name="Hug L.A."/>
            <person name="Sharon I."/>
            <person name="Castelle C.J."/>
            <person name="Probst A.J."/>
            <person name="Thomas B.C."/>
            <person name="Singh A."/>
            <person name="Wilkins M.J."/>
            <person name="Karaoz U."/>
            <person name="Brodie E.L."/>
            <person name="Williams K.H."/>
            <person name="Hubbard S.S."/>
            <person name="Banfield J.F."/>
        </authorList>
    </citation>
    <scope>NUCLEOTIDE SEQUENCE [LARGE SCALE GENOMIC DNA]</scope>
</reference>
<proteinExistence type="predicted"/>
<evidence type="ECO:0000313" key="2">
    <source>
        <dbReference type="Proteomes" id="UP000177942"/>
    </source>
</evidence>
<dbReference type="EMBL" id="MHJJ01000008">
    <property type="protein sequence ID" value="OGY65555.1"/>
    <property type="molecule type" value="Genomic_DNA"/>
</dbReference>
<comment type="caution">
    <text evidence="1">The sequence shown here is derived from an EMBL/GenBank/DDBJ whole genome shotgun (WGS) entry which is preliminary data.</text>
</comment>
<protein>
    <submittedName>
        <fullName evidence="1">Uncharacterized protein</fullName>
    </submittedName>
</protein>
<sequence length="80" mass="9206">MKERDGKSPGYLTWDILKQILEEHGGQIQGEKLYFILARRGYLVWGADLRDILGIFQGATHEENLITYVKDKDLVVLNKS</sequence>
<evidence type="ECO:0000313" key="1">
    <source>
        <dbReference type="EMBL" id="OGY65555.1"/>
    </source>
</evidence>
<gene>
    <name evidence="1" type="ORF">A3A16_01690</name>
</gene>
<accession>A0A1G1ZM06</accession>
<organism evidence="1 2">
    <name type="scientific">Candidatus Harrisonbacteria bacterium RIFCSPLOWO2_01_FULL_44_18</name>
    <dbReference type="NCBI Taxonomy" id="1798407"/>
    <lineage>
        <taxon>Bacteria</taxon>
        <taxon>Candidatus Harrisoniibacteriota</taxon>
    </lineage>
</organism>
<dbReference type="Proteomes" id="UP000177942">
    <property type="component" value="Unassembled WGS sequence"/>
</dbReference>
<dbReference type="STRING" id="1798407.A3A16_01690"/>